<dbReference type="EMBL" id="JANRMS010000367">
    <property type="protein sequence ID" value="KAJ3541170.1"/>
    <property type="molecule type" value="Genomic_DNA"/>
</dbReference>
<dbReference type="Proteomes" id="UP001148629">
    <property type="component" value="Unassembled WGS sequence"/>
</dbReference>
<proteinExistence type="predicted"/>
<name>A0ACC1SJQ4_9HYPO</name>
<keyword evidence="2" id="KW-1185">Reference proteome</keyword>
<reference evidence="1" key="1">
    <citation type="submission" date="2022-08" db="EMBL/GenBank/DDBJ databases">
        <title>Genome Sequence of Fusarium decemcellulare.</title>
        <authorList>
            <person name="Buettner E."/>
        </authorList>
    </citation>
    <scope>NUCLEOTIDE SEQUENCE</scope>
    <source>
        <strain evidence="1">Babe19</strain>
    </source>
</reference>
<gene>
    <name evidence="1" type="ORF">NM208_g4731</name>
</gene>
<accession>A0ACC1SJQ4</accession>
<protein>
    <submittedName>
        <fullName evidence="1">Uncharacterized protein</fullName>
    </submittedName>
</protein>
<evidence type="ECO:0000313" key="1">
    <source>
        <dbReference type="EMBL" id="KAJ3541170.1"/>
    </source>
</evidence>
<organism evidence="1 2">
    <name type="scientific">Fusarium decemcellulare</name>
    <dbReference type="NCBI Taxonomy" id="57161"/>
    <lineage>
        <taxon>Eukaryota</taxon>
        <taxon>Fungi</taxon>
        <taxon>Dikarya</taxon>
        <taxon>Ascomycota</taxon>
        <taxon>Pezizomycotina</taxon>
        <taxon>Sordariomycetes</taxon>
        <taxon>Hypocreomycetidae</taxon>
        <taxon>Hypocreales</taxon>
        <taxon>Nectriaceae</taxon>
        <taxon>Fusarium</taxon>
        <taxon>Fusarium decemcellulare species complex</taxon>
    </lineage>
</organism>
<evidence type="ECO:0000313" key="2">
    <source>
        <dbReference type="Proteomes" id="UP001148629"/>
    </source>
</evidence>
<comment type="caution">
    <text evidence="1">The sequence shown here is derived from an EMBL/GenBank/DDBJ whole genome shotgun (WGS) entry which is preliminary data.</text>
</comment>
<sequence length="267" mass="30680">MMSETKTPHLTGLNYQRVNPSAKMIRLRKTSSKDFPFLQDIMFSALIDSHDTLFAYNFPHREKYPQDNEYFYSKLRIEPSLYQCDMAMMIAEISATDQDGRQTWAPVGLAAWSWTSTSGSPPPIPFPVDTWSNFFSRAYLTFRNYIISSFMPRRDMDGAHYNAFFTALKQIDDYYWRPRYPEVLHLQALYTHSEAWGKGVGTTLVEWGLDAALKAQVPVVVESTGATKFYENRGFKQVCTKRIQVEGESAFVDVDALVWVPQEGEAL</sequence>